<reference evidence="2 3" key="1">
    <citation type="submission" date="2019-07" db="EMBL/GenBank/DDBJ databases">
        <title>WGS assembly of Gossypium mustelinum.</title>
        <authorList>
            <person name="Chen Z.J."/>
            <person name="Sreedasyam A."/>
            <person name="Ando A."/>
            <person name="Song Q."/>
            <person name="De L."/>
            <person name="Hulse-Kemp A."/>
            <person name="Ding M."/>
            <person name="Ye W."/>
            <person name="Kirkbride R."/>
            <person name="Jenkins J."/>
            <person name="Plott C."/>
            <person name="Lovell J."/>
            <person name="Lin Y.-M."/>
            <person name="Vaughn R."/>
            <person name="Liu B."/>
            <person name="Li W."/>
            <person name="Simpson S."/>
            <person name="Scheffler B."/>
            <person name="Saski C."/>
            <person name="Grover C."/>
            <person name="Hu G."/>
            <person name="Conover J."/>
            <person name="Carlson J."/>
            <person name="Shu S."/>
            <person name="Boston L."/>
            <person name="Williams M."/>
            <person name="Peterson D."/>
            <person name="Mcgee K."/>
            <person name="Jones D."/>
            <person name="Wendel J."/>
            <person name="Stelly D."/>
            <person name="Grimwood J."/>
            <person name="Schmutz J."/>
        </authorList>
    </citation>
    <scope>NUCLEOTIDE SEQUENCE [LARGE SCALE GENOMIC DNA]</scope>
    <source>
        <strain evidence="2">1408120.09</strain>
    </source>
</reference>
<feature type="domain" description="PWWP" evidence="1">
    <location>
        <begin position="20"/>
        <end position="39"/>
    </location>
</feature>
<dbReference type="InterPro" id="IPR000313">
    <property type="entry name" value="PWWP_dom"/>
</dbReference>
<name>A0A5D2T975_GOSMU</name>
<evidence type="ECO:0000259" key="1">
    <source>
        <dbReference type="Pfam" id="PF00855"/>
    </source>
</evidence>
<dbReference type="PANTHER" id="PTHR12550:SF70">
    <property type="entry name" value="JIL-1 ANCHORING AND STABILIZING PROTEIN, ISOFORM A"/>
    <property type="match status" value="1"/>
</dbReference>
<dbReference type="SUPFAM" id="SSF63748">
    <property type="entry name" value="Tudor/PWWP/MBT"/>
    <property type="match status" value="1"/>
</dbReference>
<dbReference type="PANTHER" id="PTHR12550">
    <property type="entry name" value="HEPATOMA-DERIVED GROWTH FACTOR-RELATED"/>
    <property type="match status" value="1"/>
</dbReference>
<dbReference type="AlphaFoldDB" id="A0A5D2T975"/>
<organism evidence="2 3">
    <name type="scientific">Gossypium mustelinum</name>
    <name type="common">Cotton</name>
    <name type="synonym">Gossypium caicoense</name>
    <dbReference type="NCBI Taxonomy" id="34275"/>
    <lineage>
        <taxon>Eukaryota</taxon>
        <taxon>Viridiplantae</taxon>
        <taxon>Streptophyta</taxon>
        <taxon>Embryophyta</taxon>
        <taxon>Tracheophyta</taxon>
        <taxon>Spermatophyta</taxon>
        <taxon>Magnoliopsida</taxon>
        <taxon>eudicotyledons</taxon>
        <taxon>Gunneridae</taxon>
        <taxon>Pentapetalae</taxon>
        <taxon>rosids</taxon>
        <taxon>malvids</taxon>
        <taxon>Malvales</taxon>
        <taxon>Malvaceae</taxon>
        <taxon>Malvoideae</taxon>
        <taxon>Gossypium</taxon>
    </lineage>
</organism>
<accession>A0A5D2T975</accession>
<proteinExistence type="predicted"/>
<evidence type="ECO:0000313" key="2">
    <source>
        <dbReference type="EMBL" id="TYI61245.1"/>
    </source>
</evidence>
<sequence length="57" mass="6145">MAGSRKKGGKKAKIKNLSLGDLVLAKIKGFPAWPAQVSSLFSSFDITSLSSVVRFYI</sequence>
<dbReference type="Gene3D" id="2.30.30.140">
    <property type="match status" value="1"/>
</dbReference>
<protein>
    <recommendedName>
        <fullName evidence="1">PWWP domain-containing protein</fullName>
    </recommendedName>
</protein>
<gene>
    <name evidence="2" type="ORF">E1A91_D10G159300v1</name>
</gene>
<dbReference type="Proteomes" id="UP000323597">
    <property type="component" value="Chromosome D10"/>
</dbReference>
<evidence type="ECO:0000313" key="3">
    <source>
        <dbReference type="Proteomes" id="UP000323597"/>
    </source>
</evidence>
<dbReference type="EMBL" id="CM017658">
    <property type="protein sequence ID" value="TYI61245.1"/>
    <property type="molecule type" value="Genomic_DNA"/>
</dbReference>
<dbReference type="Pfam" id="PF00855">
    <property type="entry name" value="PWWP"/>
    <property type="match status" value="1"/>
</dbReference>
<keyword evidence="3" id="KW-1185">Reference proteome</keyword>